<dbReference type="AlphaFoldDB" id="A0A3D9KDM4"/>
<dbReference type="RefSeq" id="WP_116060368.1">
    <property type="nucleotide sequence ID" value="NZ_QRDZ01000006.1"/>
</dbReference>
<accession>A0A3D9KDM4</accession>
<evidence type="ECO:0000313" key="2">
    <source>
        <dbReference type="Proteomes" id="UP000256977"/>
    </source>
</evidence>
<organism evidence="1 2">
    <name type="scientific">Cohnella phaseoli</name>
    <dbReference type="NCBI Taxonomy" id="456490"/>
    <lineage>
        <taxon>Bacteria</taxon>
        <taxon>Bacillati</taxon>
        <taxon>Bacillota</taxon>
        <taxon>Bacilli</taxon>
        <taxon>Bacillales</taxon>
        <taxon>Paenibacillaceae</taxon>
        <taxon>Cohnella</taxon>
    </lineage>
</organism>
<comment type="caution">
    <text evidence="1">The sequence shown here is derived from an EMBL/GenBank/DDBJ whole genome shotgun (WGS) entry which is preliminary data.</text>
</comment>
<evidence type="ECO:0000313" key="1">
    <source>
        <dbReference type="EMBL" id="RED84205.1"/>
    </source>
</evidence>
<dbReference type="Proteomes" id="UP000256977">
    <property type="component" value="Unassembled WGS sequence"/>
</dbReference>
<name>A0A3D9KDM4_9BACL</name>
<evidence type="ECO:0008006" key="3">
    <source>
        <dbReference type="Google" id="ProtNLM"/>
    </source>
</evidence>
<sequence length="351" mass="41850">MANSKRLAINDKPEILSYSSHAKTLAILSTDKRYEAWFHSNYIQLICEKDFKDKGIHLDFYLGPSKDFNFYVNNPWLYSQTIKKEMVNHLTDNITEFAISCIDRNYYVDLHLDQHFVANDPGFHFEPHQFYHDTLVFGYNRSEQYFDILGYNPFYKSLKISFSDFDSAYRNCPIEKWYTVLYLYHYEKKRPGSQSKDYILDVTWIADSLKGYLNSTDHTRLFAMFDSGRNNLAFGMDVYHYYKLNLKSGDFWEDIRPLYVLWEHKKCMLSRIQYLYDHHYLSQSNYAYLKVQFEEIKNLAEFIKVTQLKALISKDHKIIEKIIFNCLDEIASKEHKAINELISALELPLHD</sequence>
<dbReference type="EMBL" id="QRDZ01000006">
    <property type="protein sequence ID" value="RED84205.1"/>
    <property type="molecule type" value="Genomic_DNA"/>
</dbReference>
<proteinExistence type="predicted"/>
<dbReference type="OrthoDB" id="2624539at2"/>
<gene>
    <name evidence="1" type="ORF">DFP98_10676</name>
</gene>
<reference evidence="1 2" key="1">
    <citation type="submission" date="2018-07" db="EMBL/GenBank/DDBJ databases">
        <title>Genomic Encyclopedia of Type Strains, Phase III (KMG-III): the genomes of soil and plant-associated and newly described type strains.</title>
        <authorList>
            <person name="Whitman W."/>
        </authorList>
    </citation>
    <scope>NUCLEOTIDE SEQUENCE [LARGE SCALE GENOMIC DNA]</scope>
    <source>
        <strain evidence="1 2">CECT 7287</strain>
    </source>
</reference>
<keyword evidence="2" id="KW-1185">Reference proteome</keyword>
<protein>
    <recommendedName>
        <fullName evidence="3">Butirosin biosynthesis protein H-like</fullName>
    </recommendedName>
</protein>